<feature type="domain" description="N-acetyltransferase" evidence="2">
    <location>
        <begin position="120"/>
        <end position="259"/>
    </location>
</feature>
<organism evidence="3 4">
    <name type="scientific">Ostreococcus tauri</name>
    <name type="common">Marine green alga</name>
    <dbReference type="NCBI Taxonomy" id="70448"/>
    <lineage>
        <taxon>Eukaryota</taxon>
        <taxon>Viridiplantae</taxon>
        <taxon>Chlorophyta</taxon>
        <taxon>Mamiellophyceae</taxon>
        <taxon>Mamiellales</taxon>
        <taxon>Bathycoccaceae</taxon>
        <taxon>Ostreococcus</taxon>
    </lineage>
</organism>
<dbReference type="KEGG" id="ota:OT_ostta09g04200"/>
<feature type="region of interest" description="Disordered" evidence="1">
    <location>
        <begin position="1"/>
        <end position="42"/>
    </location>
</feature>
<dbReference type="Gene3D" id="3.40.630.30">
    <property type="match status" value="1"/>
</dbReference>
<dbReference type="PROSITE" id="PS51186">
    <property type="entry name" value="GNAT"/>
    <property type="match status" value="1"/>
</dbReference>
<evidence type="ECO:0000259" key="2">
    <source>
        <dbReference type="PROSITE" id="PS51186"/>
    </source>
</evidence>
<feature type="compositionally biased region" description="Polar residues" evidence="1">
    <location>
        <begin position="20"/>
        <end position="32"/>
    </location>
</feature>
<keyword evidence="4" id="KW-1185">Reference proteome</keyword>
<protein>
    <submittedName>
        <fullName evidence="3">Acyl-CoA N-acyltransferase</fullName>
    </submittedName>
</protein>
<dbReference type="GO" id="GO:0016747">
    <property type="term" value="F:acyltransferase activity, transferring groups other than amino-acyl groups"/>
    <property type="evidence" value="ECO:0007669"/>
    <property type="project" value="InterPro"/>
</dbReference>
<dbReference type="EMBL" id="CAID01000009">
    <property type="protein sequence ID" value="CAL55572.1"/>
    <property type="molecule type" value="Genomic_DNA"/>
</dbReference>
<dbReference type="PANTHER" id="PTHR47876">
    <property type="entry name" value="OS08G0260000 PROTEIN"/>
    <property type="match status" value="1"/>
</dbReference>
<dbReference type="AlphaFoldDB" id="Q010V8"/>
<evidence type="ECO:0000256" key="1">
    <source>
        <dbReference type="SAM" id="MobiDB-lite"/>
    </source>
</evidence>
<dbReference type="Proteomes" id="UP000009170">
    <property type="component" value="Unassembled WGS sequence"/>
</dbReference>
<dbReference type="SUPFAM" id="SSF55729">
    <property type="entry name" value="Acyl-CoA N-acyltransferases (Nat)"/>
    <property type="match status" value="1"/>
</dbReference>
<dbReference type="GeneID" id="9831829"/>
<dbReference type="CDD" id="cd04301">
    <property type="entry name" value="NAT_SF"/>
    <property type="match status" value="1"/>
</dbReference>
<proteinExistence type="predicted"/>
<sequence>MSAALDARTFPRNHRDGRSRASSGPRCSTSVPRASSSSRSARDEVFTFEQTTHSDDIFAAAACRSIAFASSGAYADRSDFARRAKVAMKTEAESESLMKKLRLLGACEVGYESVVTSLIVARREIGQNGEIPMWFDARSLDPRCMSSREGFVMSIVAGSLDLNVGERLPAEELAGALSPGKRAYLSNVSVLPPVRRRGIAFGMINRALDVARDEFGVETVYVHAEASNSRAIALYEKIGFEMETREPDGVIVTHGRPPRVLFRRGTRTS</sequence>
<comment type="caution">
    <text evidence="3">The sequence shown here is derived from an EMBL/GenBank/DDBJ whole genome shotgun (WGS) entry which is preliminary data.</text>
</comment>
<reference evidence="3 4" key="2">
    <citation type="journal article" date="2014" name="BMC Genomics">
        <title>An improved genome of the model marine alga Ostreococcus tauri unfolds by assessing Illumina de novo assemblies.</title>
        <authorList>
            <person name="Blanc-Mathieu R."/>
            <person name="Verhelst B."/>
            <person name="Derelle E."/>
            <person name="Rombauts S."/>
            <person name="Bouget F.Y."/>
            <person name="Carre I."/>
            <person name="Chateau A."/>
            <person name="Eyre-Walker A."/>
            <person name="Grimsley N."/>
            <person name="Moreau H."/>
            <person name="Piegu B."/>
            <person name="Rivals E."/>
            <person name="Schackwitz W."/>
            <person name="Van de Peer Y."/>
            <person name="Piganeau G."/>
        </authorList>
    </citation>
    <scope>NUCLEOTIDE SEQUENCE [LARGE SCALE GENOMIC DNA]</scope>
    <source>
        <strain evidence="4">OTTH 0595 / CCAP 157/2 / RCC745</strain>
    </source>
</reference>
<dbReference type="InParanoid" id="Q010V8"/>
<accession>Q010V8</accession>
<gene>
    <name evidence="3" type="ORF">OT_ostta09g04200</name>
</gene>
<evidence type="ECO:0000313" key="4">
    <source>
        <dbReference type="Proteomes" id="UP000009170"/>
    </source>
</evidence>
<dbReference type="RefSeq" id="XP_003081403.1">
    <property type="nucleotide sequence ID" value="XM_003081355.1"/>
</dbReference>
<dbReference type="PANTHER" id="PTHR47876:SF2">
    <property type="entry name" value="GCN5-RELATED N-ACETYLTRANSFERASE 7, CHLOROPLASTIC"/>
    <property type="match status" value="1"/>
</dbReference>
<dbReference type="OrthoDB" id="498529at2759"/>
<dbReference type="InterPro" id="IPR000182">
    <property type="entry name" value="GNAT_dom"/>
</dbReference>
<dbReference type="Pfam" id="PF00583">
    <property type="entry name" value="Acetyltransf_1"/>
    <property type="match status" value="1"/>
</dbReference>
<reference evidence="4" key="1">
    <citation type="journal article" date="2006" name="Proc. Natl. Acad. Sci. U.S.A.">
        <title>Genome analysis of the smallest free-living eukaryote Ostreococcus tauri unveils many unique features.</title>
        <authorList>
            <person name="Derelle E."/>
            <person name="Ferraz C."/>
            <person name="Rombauts S."/>
            <person name="Rouze P."/>
            <person name="Worden A.Z."/>
            <person name="Robbens S."/>
            <person name="Partensky F."/>
            <person name="Degroeve S."/>
            <person name="Echeynie S."/>
            <person name="Cooke R."/>
            <person name="Saeys Y."/>
            <person name="Wuyts J."/>
            <person name="Jabbari K."/>
            <person name="Bowler C."/>
            <person name="Panaud O."/>
            <person name="Piegu B."/>
            <person name="Ball S.G."/>
            <person name="Ral J.-P."/>
            <person name="Bouget F.-Y."/>
            <person name="Piganeau G."/>
            <person name="De Baets B."/>
            <person name="Picard A."/>
            <person name="Delseny M."/>
            <person name="Demaille J."/>
            <person name="Van de Peer Y."/>
            <person name="Moreau H."/>
        </authorList>
    </citation>
    <scope>NUCLEOTIDE SEQUENCE [LARGE SCALE GENOMIC DNA]</scope>
    <source>
        <strain evidence="4">OTTH 0595 / CCAP 157/2 / RCC745</strain>
    </source>
</reference>
<evidence type="ECO:0000313" key="3">
    <source>
        <dbReference type="EMBL" id="CAL55572.1"/>
    </source>
</evidence>
<name>Q010V8_OSTTA</name>
<dbReference type="FunCoup" id="Q010V8">
    <property type="interactions" value="427"/>
</dbReference>
<dbReference type="InterPro" id="IPR016181">
    <property type="entry name" value="Acyl_CoA_acyltransferase"/>
</dbReference>